<keyword evidence="3 6" id="KW-0812">Transmembrane</keyword>
<dbReference type="Pfam" id="PF07681">
    <property type="entry name" value="DoxX"/>
    <property type="match status" value="1"/>
</dbReference>
<dbReference type="AlphaFoldDB" id="A0A383EC52"/>
<evidence type="ECO:0000256" key="6">
    <source>
        <dbReference type="SAM" id="Phobius"/>
    </source>
</evidence>
<evidence type="ECO:0000256" key="3">
    <source>
        <dbReference type="ARBA" id="ARBA00022692"/>
    </source>
</evidence>
<evidence type="ECO:0008006" key="8">
    <source>
        <dbReference type="Google" id="ProtNLM"/>
    </source>
</evidence>
<name>A0A383EC52_9ZZZZ</name>
<reference evidence="7" key="1">
    <citation type="submission" date="2018-05" db="EMBL/GenBank/DDBJ databases">
        <authorList>
            <person name="Lanie J.A."/>
            <person name="Ng W.-L."/>
            <person name="Kazmierczak K.M."/>
            <person name="Andrzejewski T.M."/>
            <person name="Davidsen T.M."/>
            <person name="Wayne K.J."/>
            <person name="Tettelin H."/>
            <person name="Glass J.I."/>
            <person name="Rusch D."/>
            <person name="Podicherti R."/>
            <person name="Tsui H.-C.T."/>
            <person name="Winkler M.E."/>
        </authorList>
    </citation>
    <scope>NUCLEOTIDE SEQUENCE</scope>
</reference>
<evidence type="ECO:0000256" key="1">
    <source>
        <dbReference type="ARBA" id="ARBA00004651"/>
    </source>
</evidence>
<comment type="subcellular location">
    <subcellularLocation>
        <location evidence="1">Cell membrane</location>
        <topology evidence="1">Multi-pass membrane protein</topology>
    </subcellularLocation>
</comment>
<sequence>MKSLLNINIDIALLILRVGIGIMFILHGYPKMMGGMEKWIGLGSYGMGSIGIDYFPAFWGFMAAFSEFFGGLMILFGIYIRYFSILLFITMLVAINTHLTGGDGIMGASHAIESAVVFLCLFFSGAGNYSVHIDWHK</sequence>
<evidence type="ECO:0000313" key="7">
    <source>
        <dbReference type="EMBL" id="SVE54417.1"/>
    </source>
</evidence>
<gene>
    <name evidence="7" type="ORF">METZ01_LOCUS507271</name>
</gene>
<organism evidence="7">
    <name type="scientific">marine metagenome</name>
    <dbReference type="NCBI Taxonomy" id="408172"/>
    <lineage>
        <taxon>unclassified sequences</taxon>
        <taxon>metagenomes</taxon>
        <taxon>ecological metagenomes</taxon>
    </lineage>
</organism>
<evidence type="ECO:0000256" key="5">
    <source>
        <dbReference type="ARBA" id="ARBA00023136"/>
    </source>
</evidence>
<feature type="transmembrane region" description="Helical" evidence="6">
    <location>
        <begin position="111"/>
        <end position="131"/>
    </location>
</feature>
<dbReference type="PANTHER" id="PTHR33452">
    <property type="entry name" value="OXIDOREDUCTASE CATD-RELATED"/>
    <property type="match status" value="1"/>
</dbReference>
<evidence type="ECO:0000256" key="4">
    <source>
        <dbReference type="ARBA" id="ARBA00022989"/>
    </source>
</evidence>
<feature type="transmembrane region" description="Helical" evidence="6">
    <location>
        <begin position="7"/>
        <end position="29"/>
    </location>
</feature>
<proteinExistence type="predicted"/>
<dbReference type="InterPro" id="IPR032808">
    <property type="entry name" value="DoxX"/>
</dbReference>
<dbReference type="InterPro" id="IPR051907">
    <property type="entry name" value="DoxX-like_oxidoreductase"/>
</dbReference>
<keyword evidence="5 6" id="KW-0472">Membrane</keyword>
<protein>
    <recommendedName>
        <fullName evidence="8">DoxX family protein</fullName>
    </recommendedName>
</protein>
<accession>A0A383EC52</accession>
<evidence type="ECO:0000256" key="2">
    <source>
        <dbReference type="ARBA" id="ARBA00022475"/>
    </source>
</evidence>
<dbReference type="GO" id="GO:0005886">
    <property type="term" value="C:plasma membrane"/>
    <property type="evidence" value="ECO:0007669"/>
    <property type="project" value="UniProtKB-SubCell"/>
</dbReference>
<keyword evidence="2" id="KW-1003">Cell membrane</keyword>
<dbReference type="PANTHER" id="PTHR33452:SF1">
    <property type="entry name" value="INNER MEMBRANE PROTEIN YPHA-RELATED"/>
    <property type="match status" value="1"/>
</dbReference>
<dbReference type="EMBL" id="UINC01224690">
    <property type="protein sequence ID" value="SVE54417.1"/>
    <property type="molecule type" value="Genomic_DNA"/>
</dbReference>
<keyword evidence="4 6" id="KW-1133">Transmembrane helix</keyword>